<protein>
    <submittedName>
        <fullName evidence="2">Dehydrogenase (Flavoprotein)</fullName>
    </submittedName>
</protein>
<dbReference type="PRINTS" id="PR00420">
    <property type="entry name" value="RNGMNOXGNASE"/>
</dbReference>
<evidence type="ECO:0000313" key="3">
    <source>
        <dbReference type="Proteomes" id="UP000198741"/>
    </source>
</evidence>
<evidence type="ECO:0000313" key="2">
    <source>
        <dbReference type="EMBL" id="SDO54922.1"/>
    </source>
</evidence>
<dbReference type="Gene3D" id="3.50.50.60">
    <property type="entry name" value="FAD/NAD(P)-binding domain"/>
    <property type="match status" value="1"/>
</dbReference>
<dbReference type="InterPro" id="IPR036188">
    <property type="entry name" value="FAD/NAD-bd_sf"/>
</dbReference>
<dbReference type="InterPro" id="IPR002938">
    <property type="entry name" value="FAD-bd"/>
</dbReference>
<proteinExistence type="predicted"/>
<dbReference type="EMBL" id="LT629710">
    <property type="protein sequence ID" value="SDO54922.1"/>
    <property type="molecule type" value="Genomic_DNA"/>
</dbReference>
<accession>A0A1H0KGU1</accession>
<dbReference type="GO" id="GO:0071949">
    <property type="term" value="F:FAD binding"/>
    <property type="evidence" value="ECO:0007669"/>
    <property type="project" value="InterPro"/>
</dbReference>
<feature type="domain" description="FAD-binding" evidence="1">
    <location>
        <begin position="3"/>
        <end position="269"/>
    </location>
</feature>
<dbReference type="Proteomes" id="UP000198741">
    <property type="component" value="Chromosome I"/>
</dbReference>
<name>A0A1H0KGU1_9ACTN</name>
<dbReference type="Pfam" id="PF01494">
    <property type="entry name" value="FAD_binding_3"/>
    <property type="match status" value="1"/>
</dbReference>
<sequence>MIDLLVAGAGPAGLATALYAARAGLSVTVVDPRTGPIDKACGEGLMPGAVRALNDLGVVLSGQAFGGIRYLDARRSAAALFPHGAGLGVRRTALHEAMTTRAVAAGVRFAVGTVTDVSQGHDTVTAAGHQARYLVAADGLHSPVRHQLGLNRPARGPARWGQRQHFSVASSANLVEVHWAARSECYVTPIGPGEIGVAVLSSRRAPFAVQLEAFPRVLEALRGATPTTVVRGAGPLRQNASRRALNRVLLVGDAAGYVDALTGEGIAVSLACARSAVAAIVADRPTDYERAWRRDTRRYRWITETLLTTRRFAGRSIVPAASLLPDVFRLAVGQLAR</sequence>
<gene>
    <name evidence="2" type="ORF">SAMN04515671_1294</name>
</gene>
<dbReference type="AlphaFoldDB" id="A0A1H0KGU1"/>
<organism evidence="2 3">
    <name type="scientific">Nakamurella panacisegetis</name>
    <dbReference type="NCBI Taxonomy" id="1090615"/>
    <lineage>
        <taxon>Bacteria</taxon>
        <taxon>Bacillati</taxon>
        <taxon>Actinomycetota</taxon>
        <taxon>Actinomycetes</taxon>
        <taxon>Nakamurellales</taxon>
        <taxon>Nakamurellaceae</taxon>
        <taxon>Nakamurella</taxon>
    </lineage>
</organism>
<dbReference type="PANTHER" id="PTHR42685:SF19">
    <property type="entry name" value="POSSIBLE OXIDOREDUCTASE"/>
    <property type="match status" value="1"/>
</dbReference>
<dbReference type="PANTHER" id="PTHR42685">
    <property type="entry name" value="GERANYLGERANYL DIPHOSPHATE REDUCTASE"/>
    <property type="match status" value="1"/>
</dbReference>
<dbReference type="InterPro" id="IPR050407">
    <property type="entry name" value="Geranylgeranyl_reductase"/>
</dbReference>
<keyword evidence="3" id="KW-1185">Reference proteome</keyword>
<dbReference type="STRING" id="1090615.SAMN04515671_1294"/>
<reference evidence="2 3" key="1">
    <citation type="submission" date="2016-10" db="EMBL/GenBank/DDBJ databases">
        <authorList>
            <person name="de Groot N.N."/>
        </authorList>
    </citation>
    <scope>NUCLEOTIDE SEQUENCE [LARGE SCALE GENOMIC DNA]</scope>
    <source>
        <strain evidence="3">P4-7,KCTC 19426,CECT 7604</strain>
    </source>
</reference>
<dbReference type="OrthoDB" id="113955at2"/>
<dbReference type="RefSeq" id="WP_090475205.1">
    <property type="nucleotide sequence ID" value="NZ_LT629710.1"/>
</dbReference>
<evidence type="ECO:0000259" key="1">
    <source>
        <dbReference type="Pfam" id="PF01494"/>
    </source>
</evidence>
<dbReference type="SUPFAM" id="SSF51905">
    <property type="entry name" value="FAD/NAD(P)-binding domain"/>
    <property type="match status" value="1"/>
</dbReference>